<dbReference type="OrthoDB" id="2373574at2759"/>
<reference evidence="1" key="1">
    <citation type="journal article" date="2020" name="Fungal Divers.">
        <title>Resolving the Mortierellaceae phylogeny through synthesis of multi-gene phylogenetics and phylogenomics.</title>
        <authorList>
            <person name="Vandepol N."/>
            <person name="Liber J."/>
            <person name="Desiro A."/>
            <person name="Na H."/>
            <person name="Kennedy M."/>
            <person name="Barry K."/>
            <person name="Grigoriev I.V."/>
            <person name="Miller A.N."/>
            <person name="O'Donnell K."/>
            <person name="Stajich J.E."/>
            <person name="Bonito G."/>
        </authorList>
    </citation>
    <scope>NUCLEOTIDE SEQUENCE</scope>
    <source>
        <strain evidence="1">NRRL 2769</strain>
    </source>
</reference>
<comment type="caution">
    <text evidence="1">The sequence shown here is derived from an EMBL/GenBank/DDBJ whole genome shotgun (WGS) entry which is preliminary data.</text>
</comment>
<dbReference type="Proteomes" id="UP000703661">
    <property type="component" value="Unassembled WGS sequence"/>
</dbReference>
<dbReference type="EMBL" id="JAAAID010002344">
    <property type="protein sequence ID" value="KAG0007456.1"/>
    <property type="molecule type" value="Genomic_DNA"/>
</dbReference>
<name>A0A9P6SVY6_9FUNG</name>
<evidence type="ECO:0000313" key="2">
    <source>
        <dbReference type="Proteomes" id="UP000703661"/>
    </source>
</evidence>
<dbReference type="Gene3D" id="3.40.50.300">
    <property type="entry name" value="P-loop containing nucleotide triphosphate hydrolases"/>
    <property type="match status" value="1"/>
</dbReference>
<evidence type="ECO:0000313" key="1">
    <source>
        <dbReference type="EMBL" id="KAG0007456.1"/>
    </source>
</evidence>
<dbReference type="InterPro" id="IPR027417">
    <property type="entry name" value="P-loop_NTPase"/>
</dbReference>
<accession>A0A9P6SVY6</accession>
<organism evidence="1 2">
    <name type="scientific">Entomortierella chlamydospora</name>
    <dbReference type="NCBI Taxonomy" id="101097"/>
    <lineage>
        <taxon>Eukaryota</taxon>
        <taxon>Fungi</taxon>
        <taxon>Fungi incertae sedis</taxon>
        <taxon>Mucoromycota</taxon>
        <taxon>Mortierellomycotina</taxon>
        <taxon>Mortierellomycetes</taxon>
        <taxon>Mortierellales</taxon>
        <taxon>Mortierellaceae</taxon>
        <taxon>Entomortierella</taxon>
    </lineage>
</organism>
<keyword evidence="2" id="KW-1185">Reference proteome</keyword>
<dbReference type="AlphaFoldDB" id="A0A9P6SVY6"/>
<proteinExistence type="predicted"/>
<sequence>MGNKHDYNNEMLREFIKRVSRVICLDADLTNDDVQLVKSLRNDVRVIHNTFKLQEGDQVVMYEKKSLLTLKVIELLKEGKRIWISSTLSAERTETLHRQLQQEGFRGECITSNTVDDIKKHAAENINKAIADLDYFIHTPTISVGIDCNLEYFDYVAGFFSTQSQVTVESCRQMMRRIRHVKSKTYLVYVDRATNNLPTTVEDIDNWINEQGHILMGDKKVEGLRVRLGYGGRFSLPTCFYSQLWCQRFISEVLT</sequence>
<gene>
    <name evidence="1" type="ORF">BGZ80_004639</name>
</gene>
<protein>
    <submittedName>
        <fullName evidence="1">Uncharacterized protein</fullName>
    </submittedName>
</protein>